<reference evidence="2" key="1">
    <citation type="journal article" date="2021" name="Nat. Microbiol.">
        <title>Cocultivation of an ultrasmall environmental parasitic bacterium with lytic ability against bacteria associated with wastewater foams.</title>
        <authorList>
            <person name="Batinovic S."/>
            <person name="Rose J.J.A."/>
            <person name="Ratcliffe J."/>
            <person name="Seviour R.J."/>
            <person name="Petrovski S."/>
        </authorList>
    </citation>
    <scope>NUCLEOTIDE SEQUENCE</scope>
    <source>
        <strain evidence="2">CON44</strain>
    </source>
</reference>
<organism evidence="2">
    <name type="scientific">Gordonia amarae</name>
    <dbReference type="NCBI Taxonomy" id="36821"/>
    <lineage>
        <taxon>Bacteria</taxon>
        <taxon>Bacillati</taxon>
        <taxon>Actinomycetota</taxon>
        <taxon>Actinomycetes</taxon>
        <taxon>Mycobacteriales</taxon>
        <taxon>Gordoniaceae</taxon>
        <taxon>Gordonia</taxon>
    </lineage>
</organism>
<proteinExistence type="predicted"/>
<dbReference type="AlphaFoldDB" id="A0A857LZG2"/>
<evidence type="ECO:0000313" key="2">
    <source>
        <dbReference type="EMBL" id="QHN41616.1"/>
    </source>
</evidence>
<name>A0A857LZG2_9ACTN</name>
<feature type="chain" id="PRO_5039433469" evidence="1">
    <location>
        <begin position="27"/>
        <end position="135"/>
    </location>
</feature>
<dbReference type="EMBL" id="CP045810">
    <property type="protein sequence ID" value="QHN41616.1"/>
    <property type="molecule type" value="Genomic_DNA"/>
</dbReference>
<gene>
    <name evidence="2" type="ORF">GII30_22830</name>
</gene>
<feature type="signal peptide" evidence="1">
    <location>
        <begin position="1"/>
        <end position="26"/>
    </location>
</feature>
<dbReference type="RefSeq" id="WP_005190718.1">
    <property type="nucleotide sequence ID" value="NZ_CP045804.1"/>
</dbReference>
<keyword evidence="1" id="KW-0732">Signal</keyword>
<accession>A0A857LZG2</accession>
<protein>
    <submittedName>
        <fullName evidence="2">Uncharacterized protein</fullName>
    </submittedName>
</protein>
<sequence length="135" mass="14774">MAKHALRKWIAGALVGAAAMSGVAVGAGSAEAKIDSGWYTIQWYEYGILPMPVQPAKVVGNTLIGNPTGFLPWDMSRMKIRPTRHGGVASSAPDPVSEWTLRIDFKKTPYGYKGMLFEFGVIVGDVYLRKVHKKH</sequence>
<evidence type="ECO:0000256" key="1">
    <source>
        <dbReference type="SAM" id="SignalP"/>
    </source>
</evidence>